<evidence type="ECO:0000313" key="2">
    <source>
        <dbReference type="Proteomes" id="UP000054937"/>
    </source>
</evidence>
<dbReference type="Proteomes" id="UP000054937">
    <property type="component" value="Unassembled WGS sequence"/>
</dbReference>
<evidence type="ECO:0000313" key="1">
    <source>
        <dbReference type="EMBL" id="KRX05138.1"/>
    </source>
</evidence>
<sequence>MIVNRLVKQAKKLQLQQIQKAAFGHGAHKPYDWRDDPKFNSDLTQDCRDRGWNPEEYAFPYNKAHDDWYFPQQPDSYKSQSLSQNLRPEYKISTENFNTMPASYSSYDADVAHEYDYESEDLDFQCESFEMQHFRKKGPISQWIILGFLPLIYFYLDFMYQHAPDEDYWRCPMPPPLNYPDPEDTDDTLTMQDYESRYGHYLVDSGIVDPIWYDIVDGKKVYKRFAGVNQPMADI</sequence>
<comment type="caution">
    <text evidence="1">The sequence shown here is derived from an EMBL/GenBank/DDBJ whole genome shotgun (WGS) entry which is preliminary data.</text>
</comment>
<reference evidence="1 2" key="1">
    <citation type="journal article" date="2015" name="Sci. Rep.">
        <title>Genome of the facultative scuticociliatosis pathogen Pseudocohnilembus persalinus provides insight into its virulence through horizontal gene transfer.</title>
        <authorList>
            <person name="Xiong J."/>
            <person name="Wang G."/>
            <person name="Cheng J."/>
            <person name="Tian M."/>
            <person name="Pan X."/>
            <person name="Warren A."/>
            <person name="Jiang C."/>
            <person name="Yuan D."/>
            <person name="Miao W."/>
        </authorList>
    </citation>
    <scope>NUCLEOTIDE SEQUENCE [LARGE SCALE GENOMIC DNA]</scope>
    <source>
        <strain evidence="1">36N120E</strain>
    </source>
</reference>
<dbReference type="OMA" id="AHEYDYE"/>
<accession>A0A0V0QS41</accession>
<keyword evidence="2" id="KW-1185">Reference proteome</keyword>
<dbReference type="EMBL" id="LDAU01000110">
    <property type="protein sequence ID" value="KRX05138.1"/>
    <property type="molecule type" value="Genomic_DNA"/>
</dbReference>
<organism evidence="1 2">
    <name type="scientific">Pseudocohnilembus persalinus</name>
    <name type="common">Ciliate</name>
    <dbReference type="NCBI Taxonomy" id="266149"/>
    <lineage>
        <taxon>Eukaryota</taxon>
        <taxon>Sar</taxon>
        <taxon>Alveolata</taxon>
        <taxon>Ciliophora</taxon>
        <taxon>Intramacronucleata</taxon>
        <taxon>Oligohymenophorea</taxon>
        <taxon>Scuticociliatia</taxon>
        <taxon>Philasterida</taxon>
        <taxon>Pseudocohnilembidae</taxon>
        <taxon>Pseudocohnilembus</taxon>
    </lineage>
</organism>
<dbReference type="InParanoid" id="A0A0V0QS41"/>
<dbReference type="OrthoDB" id="308963at2759"/>
<gene>
    <name evidence="1" type="ORF">PPERSA_06772</name>
</gene>
<proteinExistence type="predicted"/>
<protein>
    <submittedName>
        <fullName evidence="1">Uncharacterized protein</fullName>
    </submittedName>
</protein>
<dbReference type="AlphaFoldDB" id="A0A0V0QS41"/>
<name>A0A0V0QS41_PSEPJ</name>